<dbReference type="InterPro" id="IPR000315">
    <property type="entry name" value="Znf_B-box"/>
</dbReference>
<proteinExistence type="predicted"/>
<name>A0A5N5H4L6_9ROSA</name>
<dbReference type="PROSITE" id="PS50119">
    <property type="entry name" value="ZF_BBOX"/>
    <property type="match status" value="1"/>
</dbReference>
<dbReference type="GO" id="GO:0008270">
    <property type="term" value="F:zinc ion binding"/>
    <property type="evidence" value="ECO:0007669"/>
    <property type="project" value="UniProtKB-KW"/>
</dbReference>
<organism evidence="7 9">
    <name type="scientific">Pyrus ussuriensis x Pyrus communis</name>
    <dbReference type="NCBI Taxonomy" id="2448454"/>
    <lineage>
        <taxon>Eukaryota</taxon>
        <taxon>Viridiplantae</taxon>
        <taxon>Streptophyta</taxon>
        <taxon>Embryophyta</taxon>
        <taxon>Tracheophyta</taxon>
        <taxon>Spermatophyta</taxon>
        <taxon>Magnoliopsida</taxon>
        <taxon>eudicotyledons</taxon>
        <taxon>Gunneridae</taxon>
        <taxon>Pentapetalae</taxon>
        <taxon>rosids</taxon>
        <taxon>fabids</taxon>
        <taxon>Rosales</taxon>
        <taxon>Rosaceae</taxon>
        <taxon>Amygdaloideae</taxon>
        <taxon>Maleae</taxon>
        <taxon>Pyrus</taxon>
    </lineage>
</organism>
<evidence type="ECO:0000259" key="6">
    <source>
        <dbReference type="PROSITE" id="PS50119"/>
    </source>
</evidence>
<evidence type="ECO:0000256" key="3">
    <source>
        <dbReference type="ARBA" id="ARBA00022833"/>
    </source>
</evidence>
<dbReference type="EMBL" id="SMOL01000160">
    <property type="protein sequence ID" value="KAB2624224.1"/>
    <property type="molecule type" value="Genomic_DNA"/>
</dbReference>
<dbReference type="CDD" id="cd19821">
    <property type="entry name" value="Bbox1_BBX-like"/>
    <property type="match status" value="1"/>
</dbReference>
<evidence type="ECO:0000256" key="5">
    <source>
        <dbReference type="SAM" id="MobiDB-lite"/>
    </source>
</evidence>
<keyword evidence="9" id="KW-1185">Reference proteome</keyword>
<protein>
    <submittedName>
        <fullName evidence="7">Zinc finger protein</fullName>
    </submittedName>
</protein>
<dbReference type="InterPro" id="IPR049808">
    <property type="entry name" value="CONSTANS-like_Bbox1"/>
</dbReference>
<feature type="domain" description="B box-type" evidence="6">
    <location>
        <begin position="43"/>
        <end position="88"/>
    </location>
</feature>
<evidence type="ECO:0000313" key="9">
    <source>
        <dbReference type="Proteomes" id="UP000327157"/>
    </source>
</evidence>
<reference evidence="7 9" key="2">
    <citation type="submission" date="2019-11" db="EMBL/GenBank/DDBJ databases">
        <title>A de novo genome assembly of a pear dwarfing rootstock.</title>
        <authorList>
            <person name="Wang F."/>
            <person name="Wang J."/>
            <person name="Li S."/>
            <person name="Zhang Y."/>
            <person name="Fang M."/>
            <person name="Ma L."/>
            <person name="Zhao Y."/>
            <person name="Jiang S."/>
        </authorList>
    </citation>
    <scope>NUCLEOTIDE SEQUENCE [LARGE SCALE GENOMIC DNA]</scope>
    <source>
        <strain evidence="7">S2</strain>
        <tissue evidence="7">Leaf</tissue>
    </source>
</reference>
<evidence type="ECO:0000313" key="8">
    <source>
        <dbReference type="EMBL" id="KAB2624224.1"/>
    </source>
</evidence>
<dbReference type="AlphaFoldDB" id="A0A5N5H4L6"/>
<evidence type="ECO:0000256" key="2">
    <source>
        <dbReference type="ARBA" id="ARBA00022771"/>
    </source>
</evidence>
<feature type="compositionally biased region" description="Polar residues" evidence="5">
    <location>
        <begin position="153"/>
        <end position="162"/>
    </location>
</feature>
<evidence type="ECO:0000256" key="4">
    <source>
        <dbReference type="PROSITE-ProRule" id="PRU00024"/>
    </source>
</evidence>
<dbReference type="PANTHER" id="PTHR31717">
    <property type="entry name" value="ZINC FINGER PROTEIN CONSTANS-LIKE 10"/>
    <property type="match status" value="1"/>
</dbReference>
<accession>A0A5N5H4L6</accession>
<comment type="caution">
    <text evidence="7">The sequence shown here is derived from an EMBL/GenBank/DDBJ whole genome shotgun (WGS) entry which is preliminary data.</text>
</comment>
<keyword evidence="2 4" id="KW-0863">Zinc-finger</keyword>
<keyword evidence="1" id="KW-0479">Metal-binding</keyword>
<dbReference type="OrthoDB" id="1588981at2759"/>
<keyword evidence="3" id="KW-0862">Zinc</keyword>
<sequence length="268" mass="30492">MKKSCDLCLDLRPVVYCEADAARLCLSCDAKVHSANPIVDSHQRTLLCDSCKYRSADDQCLDHRMFMCRVCDQSLHRHSSRPHQKRTMISSYTGCPSAKEFAAFWGFKLNENLSTSTGRNAISSHGDGGKYQKSSCNSFILDQILDLKKLQPSEENNPNSLLASAHDQQSHDKRSSVHHHNGATSSRKFESNEELPFYTESFWHCRSPVQNSQLWSQNMQDLGVCEEQTYDHADLNTPDVDSIFRNFEESFGADQYVPYEGHARAKER</sequence>
<evidence type="ECO:0000313" key="7">
    <source>
        <dbReference type="EMBL" id="KAB2621131.1"/>
    </source>
</evidence>
<feature type="region of interest" description="Disordered" evidence="5">
    <location>
        <begin position="152"/>
        <end position="190"/>
    </location>
</feature>
<dbReference type="SMART" id="SM00336">
    <property type="entry name" value="BBOX"/>
    <property type="match status" value="2"/>
</dbReference>
<dbReference type="EMBL" id="SMOL01000240">
    <property type="protein sequence ID" value="KAB2621131.1"/>
    <property type="molecule type" value="Genomic_DNA"/>
</dbReference>
<gene>
    <name evidence="8" type="ORF">D8674_015884</name>
    <name evidence="7" type="ORF">D8674_037377</name>
</gene>
<dbReference type="PANTHER" id="PTHR31717:SF45">
    <property type="entry name" value="ZINC FINGER PROTEIN CONSTANS-LIKE 14-RELATED"/>
    <property type="match status" value="1"/>
</dbReference>
<evidence type="ECO:0000256" key="1">
    <source>
        <dbReference type="ARBA" id="ARBA00022723"/>
    </source>
</evidence>
<reference evidence="7 9" key="1">
    <citation type="submission" date="2019-09" db="EMBL/GenBank/DDBJ databases">
        <authorList>
            <person name="Ou C."/>
        </authorList>
    </citation>
    <scope>NUCLEOTIDE SEQUENCE [LARGE SCALE GENOMIC DNA]</scope>
    <source>
        <strain evidence="7">S2</strain>
        <tissue evidence="7">Leaf</tissue>
    </source>
</reference>
<dbReference type="Proteomes" id="UP000327157">
    <property type="component" value="Chromosome 16"/>
</dbReference>